<dbReference type="GO" id="GO:0004016">
    <property type="term" value="F:adenylate cyclase activity"/>
    <property type="evidence" value="ECO:0007669"/>
    <property type="project" value="TreeGrafter"/>
</dbReference>
<dbReference type="SUPFAM" id="SSF56112">
    <property type="entry name" value="Protein kinase-like (PK-like)"/>
    <property type="match status" value="1"/>
</dbReference>
<keyword evidence="4 17" id="KW-0812">Transmembrane</keyword>
<organism evidence="21">
    <name type="scientific">Hirondellea gigas</name>
    <dbReference type="NCBI Taxonomy" id="1518452"/>
    <lineage>
        <taxon>Eukaryota</taxon>
        <taxon>Metazoa</taxon>
        <taxon>Ecdysozoa</taxon>
        <taxon>Arthropoda</taxon>
        <taxon>Crustacea</taxon>
        <taxon>Multicrustacea</taxon>
        <taxon>Malacostraca</taxon>
        <taxon>Eumalacostraca</taxon>
        <taxon>Peracarida</taxon>
        <taxon>Amphipoda</taxon>
        <taxon>Amphilochidea</taxon>
        <taxon>Lysianassida</taxon>
        <taxon>Lysianassidira</taxon>
        <taxon>Lysianassoidea</taxon>
        <taxon>Lysianassidae</taxon>
        <taxon>Hirondellea</taxon>
    </lineage>
</organism>
<dbReference type="InterPro" id="IPR001054">
    <property type="entry name" value="A/G_cyclase"/>
</dbReference>
<dbReference type="InterPro" id="IPR011645">
    <property type="entry name" value="HNOB_dom_associated"/>
</dbReference>
<dbReference type="SMART" id="SM00220">
    <property type="entry name" value="S_TKc"/>
    <property type="match status" value="1"/>
</dbReference>
<dbReference type="GO" id="GO:0005886">
    <property type="term" value="C:plasma membrane"/>
    <property type="evidence" value="ECO:0007669"/>
    <property type="project" value="UniProtKB-SubCell"/>
</dbReference>
<dbReference type="Pfam" id="PF01094">
    <property type="entry name" value="ANF_receptor"/>
    <property type="match status" value="1"/>
</dbReference>
<evidence type="ECO:0000256" key="2">
    <source>
        <dbReference type="ARBA" id="ARBA00004251"/>
    </source>
</evidence>
<feature type="transmembrane region" description="Helical" evidence="17">
    <location>
        <begin position="602"/>
        <end position="622"/>
    </location>
</feature>
<evidence type="ECO:0000256" key="15">
    <source>
        <dbReference type="RuleBase" id="RU003431"/>
    </source>
</evidence>
<dbReference type="GO" id="GO:0007168">
    <property type="term" value="P:receptor guanylyl cyclase signaling pathway"/>
    <property type="evidence" value="ECO:0007669"/>
    <property type="project" value="TreeGrafter"/>
</dbReference>
<dbReference type="PROSITE" id="PS50125">
    <property type="entry name" value="GUANYLATE_CYCLASE_2"/>
    <property type="match status" value="1"/>
</dbReference>
<feature type="compositionally biased region" description="Polar residues" evidence="16">
    <location>
        <begin position="540"/>
        <end position="551"/>
    </location>
</feature>
<evidence type="ECO:0000256" key="14">
    <source>
        <dbReference type="RuleBase" id="RU000405"/>
    </source>
</evidence>
<reference evidence="21" key="1">
    <citation type="submission" date="2017-11" db="EMBL/GenBank/DDBJ databases">
        <title>The sensing device of the deep-sea amphipod.</title>
        <authorList>
            <person name="Kobayashi H."/>
            <person name="Nagahama T."/>
            <person name="Arai W."/>
            <person name="Sasagawa Y."/>
            <person name="Umeda M."/>
            <person name="Hayashi T."/>
            <person name="Nikaido I."/>
            <person name="Watanabe H."/>
            <person name="Oguri K."/>
            <person name="Kitazato H."/>
            <person name="Fujioka K."/>
            <person name="Kido Y."/>
            <person name="Takami H."/>
        </authorList>
    </citation>
    <scope>NUCLEOTIDE SEQUENCE</scope>
    <source>
        <tissue evidence="21">Whole body</tissue>
    </source>
</reference>
<feature type="chain" id="PRO_5025565269" description="Guanylate cyclase" evidence="18">
    <location>
        <begin position="26"/>
        <end position="1349"/>
    </location>
</feature>
<evidence type="ECO:0000256" key="8">
    <source>
        <dbReference type="ARBA" id="ARBA00023134"/>
    </source>
</evidence>
<dbReference type="GO" id="GO:0004672">
    <property type="term" value="F:protein kinase activity"/>
    <property type="evidence" value="ECO:0007669"/>
    <property type="project" value="InterPro"/>
</dbReference>
<dbReference type="Gene3D" id="6.10.250.780">
    <property type="match status" value="1"/>
</dbReference>
<feature type="domain" description="Protein kinase" evidence="19">
    <location>
        <begin position="655"/>
        <end position="936"/>
    </location>
</feature>
<dbReference type="PROSITE" id="PS00452">
    <property type="entry name" value="GUANYLATE_CYCLASE_1"/>
    <property type="match status" value="1"/>
</dbReference>
<dbReference type="Gene3D" id="3.40.50.2300">
    <property type="match status" value="2"/>
</dbReference>
<dbReference type="InterPro" id="IPR050401">
    <property type="entry name" value="Cyclic_nucleotide_synthase"/>
</dbReference>
<dbReference type="Pfam" id="PF07714">
    <property type="entry name" value="PK_Tyr_Ser-Thr"/>
    <property type="match status" value="1"/>
</dbReference>
<dbReference type="InterPro" id="IPR018297">
    <property type="entry name" value="A/G_cyclase_CS"/>
</dbReference>
<keyword evidence="6" id="KW-0547">Nucleotide-binding</keyword>
<evidence type="ECO:0000256" key="17">
    <source>
        <dbReference type="SAM" id="Phobius"/>
    </source>
</evidence>
<evidence type="ECO:0000256" key="5">
    <source>
        <dbReference type="ARBA" id="ARBA00022729"/>
    </source>
</evidence>
<keyword evidence="13 15" id="KW-0141">cGMP biosynthesis</keyword>
<evidence type="ECO:0000256" key="6">
    <source>
        <dbReference type="ARBA" id="ARBA00022741"/>
    </source>
</evidence>
<name>A0A6A7G3V0_9CRUS</name>
<dbReference type="EC" id="4.6.1.2" evidence="3 15"/>
<dbReference type="PROSITE" id="PS50011">
    <property type="entry name" value="PROTEIN_KINASE_DOM"/>
    <property type="match status" value="1"/>
</dbReference>
<keyword evidence="7 17" id="KW-1133">Transmembrane helix</keyword>
<feature type="region of interest" description="Disordered" evidence="16">
    <location>
        <begin position="1316"/>
        <end position="1349"/>
    </location>
</feature>
<feature type="compositionally biased region" description="Polar residues" evidence="16">
    <location>
        <begin position="505"/>
        <end position="514"/>
    </location>
</feature>
<evidence type="ECO:0000259" key="19">
    <source>
        <dbReference type="PROSITE" id="PS50011"/>
    </source>
</evidence>
<feature type="region of interest" description="Disordered" evidence="16">
    <location>
        <begin position="505"/>
        <end position="551"/>
    </location>
</feature>
<keyword evidence="9 17" id="KW-0472">Membrane</keyword>
<proteinExistence type="evidence at transcript level"/>
<keyword evidence="10 21" id="KW-0675">Receptor</keyword>
<evidence type="ECO:0000256" key="3">
    <source>
        <dbReference type="ARBA" id="ARBA00012202"/>
    </source>
</evidence>
<dbReference type="InterPro" id="IPR029787">
    <property type="entry name" value="Nucleotide_cyclase"/>
</dbReference>
<dbReference type="InterPro" id="IPR001828">
    <property type="entry name" value="ANF_lig-bd_rcpt"/>
</dbReference>
<dbReference type="InterPro" id="IPR028082">
    <property type="entry name" value="Peripla_BP_I"/>
</dbReference>
<evidence type="ECO:0000256" key="12">
    <source>
        <dbReference type="ARBA" id="ARBA00023239"/>
    </source>
</evidence>
<dbReference type="GO" id="GO:0001653">
    <property type="term" value="F:peptide receptor activity"/>
    <property type="evidence" value="ECO:0007669"/>
    <property type="project" value="TreeGrafter"/>
</dbReference>
<accession>A0A6A7G3V0</accession>
<evidence type="ECO:0000256" key="18">
    <source>
        <dbReference type="SAM" id="SignalP"/>
    </source>
</evidence>
<evidence type="ECO:0000256" key="11">
    <source>
        <dbReference type="ARBA" id="ARBA00023180"/>
    </source>
</evidence>
<evidence type="ECO:0000313" key="21">
    <source>
        <dbReference type="EMBL" id="LAC25049.1"/>
    </source>
</evidence>
<dbReference type="PANTHER" id="PTHR11920:SF335">
    <property type="entry name" value="GUANYLATE CYCLASE"/>
    <property type="match status" value="1"/>
</dbReference>
<dbReference type="GO" id="GO:0005525">
    <property type="term" value="F:GTP binding"/>
    <property type="evidence" value="ECO:0007669"/>
    <property type="project" value="UniProtKB-KW"/>
</dbReference>
<evidence type="ECO:0000256" key="16">
    <source>
        <dbReference type="SAM" id="MobiDB-lite"/>
    </source>
</evidence>
<feature type="signal peptide" evidence="18">
    <location>
        <begin position="1"/>
        <end position="25"/>
    </location>
</feature>
<dbReference type="SUPFAM" id="SSF55073">
    <property type="entry name" value="Nucleotide cyclase"/>
    <property type="match status" value="1"/>
</dbReference>
<dbReference type="InterPro" id="IPR011009">
    <property type="entry name" value="Kinase-like_dom_sf"/>
</dbReference>
<dbReference type="GO" id="GO:0005524">
    <property type="term" value="F:ATP binding"/>
    <property type="evidence" value="ECO:0007669"/>
    <property type="project" value="InterPro"/>
</dbReference>
<evidence type="ECO:0000256" key="4">
    <source>
        <dbReference type="ARBA" id="ARBA00022692"/>
    </source>
</evidence>
<dbReference type="PANTHER" id="PTHR11920">
    <property type="entry name" value="GUANYLYL CYCLASE"/>
    <property type="match status" value="1"/>
</dbReference>
<evidence type="ECO:0000256" key="10">
    <source>
        <dbReference type="ARBA" id="ARBA00023170"/>
    </source>
</evidence>
<evidence type="ECO:0000259" key="20">
    <source>
        <dbReference type="PROSITE" id="PS50125"/>
    </source>
</evidence>
<dbReference type="EMBL" id="IACT01005906">
    <property type="protein sequence ID" value="LAC25049.1"/>
    <property type="molecule type" value="mRNA"/>
</dbReference>
<protein>
    <recommendedName>
        <fullName evidence="3 15">Guanylate cyclase</fullName>
        <ecNumber evidence="3 15">4.6.1.2</ecNumber>
    </recommendedName>
</protein>
<dbReference type="GO" id="GO:0035556">
    <property type="term" value="P:intracellular signal transduction"/>
    <property type="evidence" value="ECO:0007669"/>
    <property type="project" value="InterPro"/>
</dbReference>
<dbReference type="Gene3D" id="3.30.70.1230">
    <property type="entry name" value="Nucleotide cyclase"/>
    <property type="match status" value="1"/>
</dbReference>
<dbReference type="InterPro" id="IPR001245">
    <property type="entry name" value="Ser-Thr/Tyr_kinase_cat_dom"/>
</dbReference>
<dbReference type="InterPro" id="IPR000719">
    <property type="entry name" value="Prot_kinase_dom"/>
</dbReference>
<dbReference type="CDD" id="cd07302">
    <property type="entry name" value="CHD"/>
    <property type="match status" value="1"/>
</dbReference>
<dbReference type="Gene3D" id="1.10.510.10">
    <property type="entry name" value="Transferase(Phosphotransferase) domain 1"/>
    <property type="match status" value="1"/>
</dbReference>
<evidence type="ECO:0000256" key="9">
    <source>
        <dbReference type="ARBA" id="ARBA00023136"/>
    </source>
</evidence>
<dbReference type="FunFam" id="3.30.70.1230:FF:000004">
    <property type="entry name" value="Guanylate cyclase"/>
    <property type="match status" value="1"/>
</dbReference>
<comment type="subcellular location">
    <subcellularLocation>
        <location evidence="2">Cell membrane</location>
        <topology evidence="2">Single-pass type I membrane protein</topology>
    </subcellularLocation>
</comment>
<comment type="catalytic activity">
    <reaction evidence="1 15">
        <text>GTP = 3',5'-cyclic GMP + diphosphate</text>
        <dbReference type="Rhea" id="RHEA:13665"/>
        <dbReference type="ChEBI" id="CHEBI:33019"/>
        <dbReference type="ChEBI" id="CHEBI:37565"/>
        <dbReference type="ChEBI" id="CHEBI:57746"/>
        <dbReference type="EC" id="4.6.1.2"/>
    </reaction>
</comment>
<evidence type="ECO:0000256" key="7">
    <source>
        <dbReference type="ARBA" id="ARBA00022989"/>
    </source>
</evidence>
<keyword evidence="5 18" id="KW-0732">Signal</keyword>
<dbReference type="GO" id="GO:0004383">
    <property type="term" value="F:guanylate cyclase activity"/>
    <property type="evidence" value="ECO:0007669"/>
    <property type="project" value="UniProtKB-EC"/>
</dbReference>
<evidence type="ECO:0000256" key="13">
    <source>
        <dbReference type="ARBA" id="ARBA00023293"/>
    </source>
</evidence>
<comment type="similarity">
    <text evidence="14">Belongs to the adenylyl cyclase class-4/guanylyl cyclase family.</text>
</comment>
<feature type="domain" description="Guanylate cyclase" evidence="20">
    <location>
        <begin position="1009"/>
        <end position="1140"/>
    </location>
</feature>
<sequence>MRTIMKKTGISSIILACSLLLSVIGQDVEIAELIPWTFNVSSSSSTTERGHHDHGLTISTRHRSTATVISTRVVATDTCFRKAKCSGTGGRRSKIPGHSLKLVFLATCSTFTRNLYLGIKIPGAVAVAVDKVNNDHLLPQNYTLHYEVHDTSSKLLRSVGLVCQEAHIDEVGLIIGPDHAQCNVEAIVAASNNKPLFSYACDEDKAAHNRNFLRINPTQRTVRKKTINLLVERKWKKFLILFTPTQNTKAEQLHRDAKTEGLDPLDIRGPVNDMTQIVAAFQETKSSTRIYVILSHNLMLSRFLVAMSVAGLLQFDPPRYMLIFLENQGQGDYRNQWRSYIRGNLWSTSAFNHEMQRELLQQFSGSLLVVRGRYPSKEDYGDFMTQVANRNKLPPFCVPIGRKNRAKQMPYLATAYLYDAIILYAKSVRELYEKTSAQNSSVTVRDIARNGTGIVDHLRNSNYSSILGYNTSLHENEGSQDIYGIYAFYYCHECSHIRRSISNNSEGSVNNTLPSPSSSSRVRRASDRGPAHNRKGISCIDNSSNDAQNDATSGDQTIVACLIDIEKNHARQLRELIYTIVDEPECGFDGEKCNDNDSKMRTIMLAFIIFGLPLPVIVMLQYKIWNAERMIMGLQWRISKNEIECISSRTRGSTRSLVQTNSNGGYFYSRVGIYQGSVVCLKQCSFGEGKIKFSRKLKKDICEIRDLKHRNLCAFLGICMQDDTALLVTEYRDRGSLHDVLNSEYTCLDEAFISSLIQDLLKGMSYLHENYGAHGRLTATNCVVTSRWTLQITDYGLNKFRYADAAAAEDCFKVLYNSLYRAPELLREPPSAPGTKEGDVYSLGIILHETVAGSGPFSLYHSQPDAQHIQDIEEVLRRVKRGSTTGEPLMRPNITELIEKPLGSNKKFLNLLRECWAEDVTHRPTFKAIVTFFPKLTEQQRSGNLMDHLVSMMEKYSSKLEKTIESRTFELQKEKILTEELLYSMLPRPVAQSLKHGIGVEPQSYDKVTIYFSDIVGFTSLSSDSTPMQIVTFLDDLYRMFDQIIKGYDVYKVETIGDAYMVVSGLPEKNELRHAGEIASMSLELIDKTQNEFKIAHRPQQLLELRVGLHTGPVMAGVVGLSMPRYCLFGDTVNTAARMESNGAANRIHISSACRTALEDLGGYVMETRGVVEMKGKGQQITHWLNNATHKAIKRRKTIRESMAPLLQKPGEYQRMSQSSFRLSYTDDSEPAVPRRCDPPMSLSERQRFMLDRERCASISSLKSEVMVLTRSGGQRGLTALCSAGSLDKLPPSLLRRNLNNRNGAGGVGTAMMEKRMSQSLTRRPTPPHHRSSALRLSHPPSPLVESDL</sequence>
<keyword evidence="12 14" id="KW-0456">Lyase</keyword>
<keyword evidence="11" id="KW-0325">Glycoprotein</keyword>
<dbReference type="Pfam" id="PF07701">
    <property type="entry name" value="HNOBA"/>
    <property type="match status" value="1"/>
</dbReference>
<dbReference type="SMART" id="SM00044">
    <property type="entry name" value="CYCc"/>
    <property type="match status" value="1"/>
</dbReference>
<dbReference type="SUPFAM" id="SSF53822">
    <property type="entry name" value="Periplasmic binding protein-like I"/>
    <property type="match status" value="1"/>
</dbReference>
<evidence type="ECO:0000256" key="1">
    <source>
        <dbReference type="ARBA" id="ARBA00001436"/>
    </source>
</evidence>
<dbReference type="Pfam" id="PF00211">
    <property type="entry name" value="Guanylate_cyc"/>
    <property type="match status" value="1"/>
</dbReference>
<keyword evidence="8" id="KW-0342">GTP-binding</keyword>